<proteinExistence type="predicted"/>
<dbReference type="EMBL" id="MLYV02000330">
    <property type="protein sequence ID" value="PSS08888.1"/>
    <property type="molecule type" value="Genomic_DNA"/>
</dbReference>
<name>A0A2R6QIQ8_9APHY</name>
<evidence type="ECO:0000313" key="2">
    <source>
        <dbReference type="EMBL" id="PSS08888.1"/>
    </source>
</evidence>
<feature type="non-terminal residue" evidence="2">
    <location>
        <position position="1"/>
    </location>
</feature>
<dbReference type="AlphaFoldDB" id="A0A2R6QIQ8"/>
<sequence>WLVAVLRKPSDPNDRRMPIWTPLAMSDFAPLPQSIVKSFGVVSPSRRDVLRPLVFALIARVRDFESQCGVNRELYWMRLSMEEAFDRLSYPSTYRDLVRQVACIQRTWLYANAWLEFHVTLFPEYRFIESGRNPPTLATQGGVPNLRTDLMGGFTTFPNVAQKLFMAGVPVWFMRDPESLTYEHTVVDVVPFTEPDLDDSNGFFSPTPVYTGPAGEKHITAITFNSHAYCDLDPVATDGIPESVAGGSMSRDDVASSGPSNVHPPDASTSATGRIRDHGPHRFEPYPKSGAKQKARVPKIAPTERSKFQDLQHPFMPPGIPAFQSALAEVDQTQPAPFREHRWKYAAPEPALLITAKNPERVWRYLGNWLRIRQPLLWILDQDSSSMQKRGVGPLNPSEWREFLNFSAIGLKESTTKQTHHAIRRRKVFEMFQLAFGADNVLDDSAEVQWLGQPLLSSTEVSQELMQQVLCELSAVGFRYELTELDRYLVPTSSEPYELREAMRRRMIQKVFPSKRSFLLEALPAKNEGLAALDIRDRAESLEALRLIISRWPCVPTHVKSSVPLTGAIPVIALEQMEREVFKCYVQAFWGAAGRAAVLPRRFPNIA</sequence>
<feature type="region of interest" description="Disordered" evidence="1">
    <location>
        <begin position="241"/>
        <end position="297"/>
    </location>
</feature>
<evidence type="ECO:0000313" key="3">
    <source>
        <dbReference type="Proteomes" id="UP000186601"/>
    </source>
</evidence>
<organism evidence="2 3">
    <name type="scientific">Hermanssonia centrifuga</name>
    <dbReference type="NCBI Taxonomy" id="98765"/>
    <lineage>
        <taxon>Eukaryota</taxon>
        <taxon>Fungi</taxon>
        <taxon>Dikarya</taxon>
        <taxon>Basidiomycota</taxon>
        <taxon>Agaricomycotina</taxon>
        <taxon>Agaricomycetes</taxon>
        <taxon>Polyporales</taxon>
        <taxon>Meruliaceae</taxon>
        <taxon>Hermanssonia</taxon>
    </lineage>
</organism>
<accession>A0A2R6QIQ8</accession>
<dbReference type="Proteomes" id="UP000186601">
    <property type="component" value="Unassembled WGS sequence"/>
</dbReference>
<reference evidence="2 3" key="1">
    <citation type="submission" date="2018-02" db="EMBL/GenBank/DDBJ databases">
        <title>Genome sequence of the basidiomycete white-rot fungus Phlebia centrifuga.</title>
        <authorList>
            <person name="Granchi Z."/>
            <person name="Peng M."/>
            <person name="de Vries R.P."/>
            <person name="Hilden K."/>
            <person name="Makela M.R."/>
            <person name="Grigoriev I."/>
            <person name="Riley R."/>
        </authorList>
    </citation>
    <scope>NUCLEOTIDE SEQUENCE [LARGE SCALE GENOMIC DNA]</scope>
    <source>
        <strain evidence="2 3">FBCC195</strain>
    </source>
</reference>
<comment type="caution">
    <text evidence="2">The sequence shown here is derived from an EMBL/GenBank/DDBJ whole genome shotgun (WGS) entry which is preliminary data.</text>
</comment>
<evidence type="ECO:0000256" key="1">
    <source>
        <dbReference type="SAM" id="MobiDB-lite"/>
    </source>
</evidence>
<dbReference type="OrthoDB" id="2692137at2759"/>
<keyword evidence="3" id="KW-1185">Reference proteome</keyword>
<gene>
    <name evidence="2" type="ORF">PHLCEN_2v3429</name>
</gene>
<protein>
    <submittedName>
        <fullName evidence="2">Uncharacterized protein</fullName>
    </submittedName>
</protein>
<feature type="compositionally biased region" description="Basic and acidic residues" evidence="1">
    <location>
        <begin position="274"/>
        <end position="285"/>
    </location>
</feature>